<dbReference type="Proteomes" id="UP001055156">
    <property type="component" value="Unassembled WGS sequence"/>
</dbReference>
<evidence type="ECO:0000259" key="1">
    <source>
        <dbReference type="Pfam" id="PF05050"/>
    </source>
</evidence>
<dbReference type="InterPro" id="IPR052514">
    <property type="entry name" value="SAM-dependent_MTase"/>
</dbReference>
<dbReference type="EMBL" id="BPQV01000001">
    <property type="protein sequence ID" value="GJE25666.1"/>
    <property type="molecule type" value="Genomic_DNA"/>
</dbReference>
<dbReference type="InterPro" id="IPR006342">
    <property type="entry name" value="FkbM_mtfrase"/>
</dbReference>
<dbReference type="PANTHER" id="PTHR34203">
    <property type="entry name" value="METHYLTRANSFERASE, FKBM FAMILY PROTEIN"/>
    <property type="match status" value="1"/>
</dbReference>
<name>A0ABQ4T202_METOR</name>
<evidence type="ECO:0000313" key="3">
    <source>
        <dbReference type="Proteomes" id="UP001055156"/>
    </source>
</evidence>
<dbReference type="InterPro" id="IPR029063">
    <property type="entry name" value="SAM-dependent_MTases_sf"/>
</dbReference>
<gene>
    <name evidence="2" type="ORF">LKMONMHP_0504</name>
</gene>
<protein>
    <recommendedName>
        <fullName evidence="1">Methyltransferase FkbM domain-containing protein</fullName>
    </recommendedName>
</protein>
<dbReference type="SUPFAM" id="SSF53335">
    <property type="entry name" value="S-adenosyl-L-methionine-dependent methyltransferases"/>
    <property type="match status" value="1"/>
</dbReference>
<dbReference type="RefSeq" id="WP_238309591.1">
    <property type="nucleotide sequence ID" value="NZ_BPQV01000001.1"/>
</dbReference>
<proteinExistence type="predicted"/>
<comment type="caution">
    <text evidence="2">The sequence shown here is derived from an EMBL/GenBank/DDBJ whole genome shotgun (WGS) entry which is preliminary data.</text>
</comment>
<dbReference type="Gene3D" id="3.40.50.150">
    <property type="entry name" value="Vaccinia Virus protein VP39"/>
    <property type="match status" value="1"/>
</dbReference>
<reference evidence="2" key="2">
    <citation type="submission" date="2021-08" db="EMBL/GenBank/DDBJ databases">
        <authorList>
            <person name="Tani A."/>
            <person name="Ola A."/>
            <person name="Ogura Y."/>
            <person name="Katsura K."/>
            <person name="Hayashi T."/>
        </authorList>
    </citation>
    <scope>NUCLEOTIDE SEQUENCE</scope>
    <source>
        <strain evidence="2">NBRC 15689</strain>
    </source>
</reference>
<reference evidence="2" key="1">
    <citation type="journal article" date="2021" name="Front. Microbiol.">
        <title>Comprehensive Comparative Genomics and Phenotyping of Methylobacterium Species.</title>
        <authorList>
            <person name="Alessa O."/>
            <person name="Ogura Y."/>
            <person name="Fujitani Y."/>
            <person name="Takami H."/>
            <person name="Hayashi T."/>
            <person name="Sahin N."/>
            <person name="Tani A."/>
        </authorList>
    </citation>
    <scope>NUCLEOTIDE SEQUENCE</scope>
    <source>
        <strain evidence="2">NBRC 15689</strain>
    </source>
</reference>
<dbReference type="PANTHER" id="PTHR34203:SF15">
    <property type="entry name" value="SLL1173 PROTEIN"/>
    <property type="match status" value="1"/>
</dbReference>
<feature type="domain" description="Methyltransferase FkbM" evidence="1">
    <location>
        <begin position="41"/>
        <end position="205"/>
    </location>
</feature>
<dbReference type="Pfam" id="PF05050">
    <property type="entry name" value="Methyltransf_21"/>
    <property type="match status" value="1"/>
</dbReference>
<sequence>MLSTNDDGVAMVYHAYGPDSYEAASVAAWLKIARTAKAVADVGAFTGLYGILAQLAAPKATVLAVEPNPATRARLFTNLVANGCYPKLKVCPFAVSNAVGTLTLRVAWGPDVLDTGASLAGYSENAADVAVRTEVVTAAPLDVILTQQGILDPDLLKIDVEGLEDIVLAGARNTLRGLPTLFLEIQGAEKFAACHAILDEYGYKIYAIDDESISLKPYDRSSTQDWLAQNVGARVLNYLCTAREEHLNLAEAGLQRIRSKIS</sequence>
<organism evidence="2 3">
    <name type="scientific">Methylobacterium organophilum</name>
    <dbReference type="NCBI Taxonomy" id="410"/>
    <lineage>
        <taxon>Bacteria</taxon>
        <taxon>Pseudomonadati</taxon>
        <taxon>Pseudomonadota</taxon>
        <taxon>Alphaproteobacteria</taxon>
        <taxon>Hyphomicrobiales</taxon>
        <taxon>Methylobacteriaceae</taxon>
        <taxon>Methylobacterium</taxon>
    </lineage>
</organism>
<accession>A0ABQ4T202</accession>
<evidence type="ECO:0000313" key="2">
    <source>
        <dbReference type="EMBL" id="GJE25666.1"/>
    </source>
</evidence>
<dbReference type="NCBIfam" id="TIGR01444">
    <property type="entry name" value="fkbM_fam"/>
    <property type="match status" value="1"/>
</dbReference>
<keyword evidence="3" id="KW-1185">Reference proteome</keyword>